<gene>
    <name evidence="2" type="ORF">HDA30_000300</name>
</gene>
<feature type="transmembrane region" description="Helical" evidence="1">
    <location>
        <begin position="12"/>
        <end position="36"/>
    </location>
</feature>
<evidence type="ECO:0000313" key="2">
    <source>
        <dbReference type="EMBL" id="MBB4734792.1"/>
    </source>
</evidence>
<feature type="transmembrane region" description="Helical" evidence="1">
    <location>
        <begin position="90"/>
        <end position="111"/>
    </location>
</feature>
<reference evidence="2 3" key="1">
    <citation type="submission" date="2020-08" db="EMBL/GenBank/DDBJ databases">
        <title>Sequencing the genomes of 1000 actinobacteria strains.</title>
        <authorList>
            <person name="Klenk H.-P."/>
        </authorList>
    </citation>
    <scope>NUCLEOTIDE SEQUENCE [LARGE SCALE GENOMIC DNA]</scope>
    <source>
        <strain evidence="2 3">DSM 23974</strain>
    </source>
</reference>
<feature type="transmembrane region" description="Helical" evidence="1">
    <location>
        <begin position="57"/>
        <end position="78"/>
    </location>
</feature>
<organism evidence="2 3">
    <name type="scientific">Micrococcus cohnii</name>
    <dbReference type="NCBI Taxonomy" id="993416"/>
    <lineage>
        <taxon>Bacteria</taxon>
        <taxon>Bacillati</taxon>
        <taxon>Actinomycetota</taxon>
        <taxon>Actinomycetes</taxon>
        <taxon>Micrococcales</taxon>
        <taxon>Micrococcaceae</taxon>
        <taxon>Micrococcus</taxon>
    </lineage>
</organism>
<name>A0A7W7M281_9MICC</name>
<dbReference type="RefSeq" id="WP_184240896.1">
    <property type="nucleotide sequence ID" value="NZ_JACHNA010000001.1"/>
</dbReference>
<keyword evidence="1" id="KW-0812">Transmembrane</keyword>
<evidence type="ECO:0000256" key="1">
    <source>
        <dbReference type="SAM" id="Phobius"/>
    </source>
</evidence>
<comment type="caution">
    <text evidence="2">The sequence shown here is derived from an EMBL/GenBank/DDBJ whole genome shotgun (WGS) entry which is preliminary data.</text>
</comment>
<evidence type="ECO:0000313" key="3">
    <source>
        <dbReference type="Proteomes" id="UP000540191"/>
    </source>
</evidence>
<accession>A0A7W7M281</accession>
<keyword evidence="3" id="KW-1185">Reference proteome</keyword>
<dbReference type="Proteomes" id="UP000540191">
    <property type="component" value="Unassembled WGS sequence"/>
</dbReference>
<proteinExistence type="predicted"/>
<dbReference type="AlphaFoldDB" id="A0A7W7M281"/>
<dbReference type="EMBL" id="JACHNA010000001">
    <property type="protein sequence ID" value="MBB4734792.1"/>
    <property type="molecule type" value="Genomic_DNA"/>
</dbReference>
<sequence>MMLVNCFRLWQAGVDVFYCVTLALVAFAGLVAVLVWDKCGGCGELERVVVLRKVVQSFAGAGAAVLAFAGNSVVALIANEDVSQKDVDMLGVVGGTAVFVFLFSALASLVLGPAERTLARELEANGGH</sequence>
<keyword evidence="1" id="KW-1133">Transmembrane helix</keyword>
<keyword evidence="1" id="KW-0472">Membrane</keyword>
<protein>
    <submittedName>
        <fullName evidence="2">Uncharacterized protein</fullName>
    </submittedName>
</protein>